<comment type="caution">
    <text evidence="3">The sequence shown here is derived from an EMBL/GenBank/DDBJ whole genome shotgun (WGS) entry which is preliminary data.</text>
</comment>
<dbReference type="GO" id="GO:0140662">
    <property type="term" value="F:ATP-dependent protein folding chaperone"/>
    <property type="evidence" value="ECO:0007669"/>
    <property type="project" value="InterPro"/>
</dbReference>
<keyword evidence="4" id="KW-1185">Reference proteome</keyword>
<dbReference type="Gene3D" id="3.30.420.40">
    <property type="match status" value="1"/>
</dbReference>
<evidence type="ECO:0008006" key="5">
    <source>
        <dbReference type="Google" id="ProtNLM"/>
    </source>
</evidence>
<evidence type="ECO:0000313" key="3">
    <source>
        <dbReference type="EMBL" id="POS74104.1"/>
    </source>
</evidence>
<reference evidence="3" key="1">
    <citation type="submission" date="2017-09" db="EMBL/GenBank/DDBJ databases">
        <title>Polyketide synthases of a Diaporthe helianthi virulent isolate.</title>
        <authorList>
            <person name="Baroncelli R."/>
        </authorList>
    </citation>
    <scope>NUCLEOTIDE SEQUENCE [LARGE SCALE GENOMIC DNA]</scope>
    <source>
        <strain evidence="3">7/96</strain>
    </source>
</reference>
<dbReference type="CDD" id="cd10170">
    <property type="entry name" value="ASKHA_NBD_HSP70"/>
    <property type="match status" value="1"/>
</dbReference>
<name>A0A2P5HV28_DIAHE</name>
<dbReference type="SUPFAM" id="SSF53067">
    <property type="entry name" value="Actin-like ATPase domain"/>
    <property type="match status" value="2"/>
</dbReference>
<evidence type="ECO:0000256" key="2">
    <source>
        <dbReference type="ARBA" id="ARBA00022840"/>
    </source>
</evidence>
<dbReference type="Pfam" id="PF00012">
    <property type="entry name" value="HSP70"/>
    <property type="match status" value="1"/>
</dbReference>
<dbReference type="GO" id="GO:0005524">
    <property type="term" value="F:ATP binding"/>
    <property type="evidence" value="ECO:0007669"/>
    <property type="project" value="UniProtKB-KW"/>
</dbReference>
<proteinExistence type="predicted"/>
<dbReference type="STRING" id="158607.A0A2P5HV28"/>
<dbReference type="OrthoDB" id="5332281at2759"/>
<keyword evidence="2" id="KW-0067">ATP-binding</keyword>
<dbReference type="PANTHER" id="PTHR14187:SF82">
    <property type="entry name" value="FAMILY CHAPERONE, PUTATIVE (AFU_ORTHOLOGUE AFUA_7G08575)-RELATED"/>
    <property type="match status" value="1"/>
</dbReference>
<dbReference type="InterPro" id="IPR013126">
    <property type="entry name" value="Hsp_70_fam"/>
</dbReference>
<dbReference type="InterPro" id="IPR043129">
    <property type="entry name" value="ATPase_NBD"/>
</dbReference>
<dbReference type="InParanoid" id="A0A2P5HV28"/>
<gene>
    <name evidence="3" type="ORF">DHEL01_v207498</name>
</gene>
<dbReference type="EMBL" id="MAVT02000682">
    <property type="protein sequence ID" value="POS74104.1"/>
    <property type="molecule type" value="Genomic_DNA"/>
</dbReference>
<protein>
    <recommendedName>
        <fullName evidence="5">Hsp70-like protein</fullName>
    </recommendedName>
</protein>
<keyword evidence="1" id="KW-0547">Nucleotide-binding</keyword>
<dbReference type="AlphaFoldDB" id="A0A2P5HV28"/>
<dbReference type="Proteomes" id="UP000094444">
    <property type="component" value="Unassembled WGS sequence"/>
</dbReference>
<accession>A0A2P5HV28</accession>
<organism evidence="3 4">
    <name type="scientific">Diaporthe helianthi</name>
    <dbReference type="NCBI Taxonomy" id="158607"/>
    <lineage>
        <taxon>Eukaryota</taxon>
        <taxon>Fungi</taxon>
        <taxon>Dikarya</taxon>
        <taxon>Ascomycota</taxon>
        <taxon>Pezizomycotina</taxon>
        <taxon>Sordariomycetes</taxon>
        <taxon>Sordariomycetidae</taxon>
        <taxon>Diaporthales</taxon>
        <taxon>Diaporthaceae</taxon>
        <taxon>Diaporthe</taxon>
    </lineage>
</organism>
<dbReference type="PANTHER" id="PTHR14187">
    <property type="entry name" value="ALPHA KINASE/ELONGATION FACTOR 2 KINASE"/>
    <property type="match status" value="1"/>
</dbReference>
<sequence>MDTSPKTTCETDEKLIIALDFGTTFSGIAYCFAHQRNAKVAVIEDWPGGQGESAPKVPTLINYPSGSDKTKFKWGAEVDRLLDNIVGVKLLLDPSQERPLYLPVGDIEQTIKDLPGEPVSVAADFIGALYKHALSEISKSIPYHYFRLCKKEFVLSVPAVWSDAAKAATIEAAKIAGISPVTLIKEPEAAALYTMHSLGFSLKLGDAFVVCDAGGGTVDLISYEVVGLEPDFQVKELVPGTGGMAGSLGLNQRFVEAVKNLVVKRSFRGDLEEEYFVNFPMADLKDDAENGLQFNCWRLTGRDVAEIFDPLISDVVRLINDQIKSVYRMQQDRTRGVTRCSTEQNPPTSCGQIDLRDQALHMYGVSGWFIHDPRVDVGVPISQPWRDGTQRSSRRDEKITFRFFREIDGYYSPEDLIFVDKLLQCEDEKAPLHPSKGRRLAENCRVTADLRGVPSSNFTKKYDMKGEMYFNVNYDLVVSLESALVTFSLEIGGKQIGQVEAKF</sequence>
<evidence type="ECO:0000256" key="1">
    <source>
        <dbReference type="ARBA" id="ARBA00022741"/>
    </source>
</evidence>
<evidence type="ECO:0000313" key="4">
    <source>
        <dbReference type="Proteomes" id="UP000094444"/>
    </source>
</evidence>